<reference evidence="1 2" key="1">
    <citation type="submission" date="2023-01" db="EMBL/GenBank/DDBJ databases">
        <title>Analysis of 21 Apiospora genomes using comparative genomics revels a genus with tremendous synthesis potential of carbohydrate active enzymes and secondary metabolites.</title>
        <authorList>
            <person name="Sorensen T."/>
        </authorList>
    </citation>
    <scope>NUCLEOTIDE SEQUENCE [LARGE SCALE GENOMIC DNA]</scope>
    <source>
        <strain evidence="1 2">CBS 114990</strain>
    </source>
</reference>
<sequence>MSQVDTIIDGKLAPIRAELRATVDNAVQKANKEDLQRQIAEMDAIFSHRPMLHHIGFLTWVLHKHPAMRHRTAIVISGSSSLPRPTCC</sequence>
<evidence type="ECO:0000313" key="1">
    <source>
        <dbReference type="EMBL" id="KAK8063077.1"/>
    </source>
</evidence>
<keyword evidence="2" id="KW-1185">Reference proteome</keyword>
<evidence type="ECO:0000313" key="2">
    <source>
        <dbReference type="Proteomes" id="UP001433268"/>
    </source>
</evidence>
<dbReference type="EMBL" id="JAQQWN010000010">
    <property type="protein sequence ID" value="KAK8063077.1"/>
    <property type="molecule type" value="Genomic_DNA"/>
</dbReference>
<dbReference type="GeneID" id="92052548"/>
<proteinExistence type="predicted"/>
<comment type="caution">
    <text evidence="1">The sequence shown here is derived from an EMBL/GenBank/DDBJ whole genome shotgun (WGS) entry which is preliminary data.</text>
</comment>
<organism evidence="1 2">
    <name type="scientific">Apiospora hydei</name>
    <dbReference type="NCBI Taxonomy" id="1337664"/>
    <lineage>
        <taxon>Eukaryota</taxon>
        <taxon>Fungi</taxon>
        <taxon>Dikarya</taxon>
        <taxon>Ascomycota</taxon>
        <taxon>Pezizomycotina</taxon>
        <taxon>Sordariomycetes</taxon>
        <taxon>Xylariomycetidae</taxon>
        <taxon>Amphisphaeriales</taxon>
        <taxon>Apiosporaceae</taxon>
        <taxon>Apiospora</taxon>
    </lineage>
</organism>
<protein>
    <submittedName>
        <fullName evidence="1">Uncharacterized protein</fullName>
    </submittedName>
</protein>
<dbReference type="RefSeq" id="XP_066661676.1">
    <property type="nucleotide sequence ID" value="XM_066819488.1"/>
</dbReference>
<gene>
    <name evidence="1" type="ORF">PG997_015174</name>
</gene>
<accession>A0ABR1UVX8</accession>
<dbReference type="Proteomes" id="UP001433268">
    <property type="component" value="Unassembled WGS sequence"/>
</dbReference>
<name>A0ABR1UVX8_9PEZI</name>